<evidence type="ECO:0000313" key="1">
    <source>
        <dbReference type="EMBL" id="SBS79653.1"/>
    </source>
</evidence>
<accession>A0A1Y5PLR0</accession>
<dbReference type="EMBL" id="FLQS01000089">
    <property type="protein sequence ID" value="SBS79653.1"/>
    <property type="molecule type" value="Genomic_DNA"/>
</dbReference>
<protein>
    <submittedName>
        <fullName evidence="1">Uncharacterized protein</fullName>
    </submittedName>
</protein>
<gene>
    <name evidence="1" type="ORF">MHPYR_90003</name>
</gene>
<organism evidence="1">
    <name type="scientific">uncultured Mycobacterium sp</name>
    <dbReference type="NCBI Taxonomy" id="171292"/>
    <lineage>
        <taxon>Bacteria</taxon>
        <taxon>Bacillati</taxon>
        <taxon>Actinomycetota</taxon>
        <taxon>Actinomycetes</taxon>
        <taxon>Mycobacteriales</taxon>
        <taxon>Mycobacteriaceae</taxon>
        <taxon>Mycobacterium</taxon>
        <taxon>environmental samples</taxon>
    </lineage>
</organism>
<sequence>MIFHDTVTVSMQVPFDPPQYGDYGEPIMDHVTDTVAAEVFPLDTDAVVDVAAHVVISRYRMILAPHIDIPPQIADNLRLGWGAFPLDPDNPFAYNSGLLVDGTVERHLIRGRLHHYELITKSVLA</sequence>
<dbReference type="AlphaFoldDB" id="A0A1Y5PLR0"/>
<name>A0A1Y5PLR0_9MYCO</name>
<reference evidence="1" key="1">
    <citation type="submission" date="2016-03" db="EMBL/GenBank/DDBJ databases">
        <authorList>
            <person name="Ploux O."/>
        </authorList>
    </citation>
    <scope>NUCLEOTIDE SEQUENCE</scope>
    <source>
        <strain evidence="1">UC10</strain>
    </source>
</reference>
<proteinExistence type="predicted"/>